<proteinExistence type="predicted"/>
<name>A0A6A6DRL3_9PEZI</name>
<evidence type="ECO:0000313" key="2">
    <source>
        <dbReference type="Proteomes" id="UP000800200"/>
    </source>
</evidence>
<dbReference type="Gene3D" id="3.50.50.60">
    <property type="entry name" value="FAD/NAD(P)-binding domain"/>
    <property type="match status" value="1"/>
</dbReference>
<dbReference type="SUPFAM" id="SSF51905">
    <property type="entry name" value="FAD/NAD(P)-binding domain"/>
    <property type="match status" value="1"/>
</dbReference>
<organism evidence="1 2">
    <name type="scientific">Zopfia rhizophila CBS 207.26</name>
    <dbReference type="NCBI Taxonomy" id="1314779"/>
    <lineage>
        <taxon>Eukaryota</taxon>
        <taxon>Fungi</taxon>
        <taxon>Dikarya</taxon>
        <taxon>Ascomycota</taxon>
        <taxon>Pezizomycotina</taxon>
        <taxon>Dothideomycetes</taxon>
        <taxon>Dothideomycetes incertae sedis</taxon>
        <taxon>Zopfiaceae</taxon>
        <taxon>Zopfia</taxon>
    </lineage>
</organism>
<gene>
    <name evidence="1" type="ORF">K469DRAFT_753502</name>
</gene>
<dbReference type="Proteomes" id="UP000800200">
    <property type="component" value="Unassembled WGS sequence"/>
</dbReference>
<sequence>MLLISGARESFGRAESFFALIQPIPIGGLGLTTGLLDCAALGNCLIRILVRNEAGPDALLDRYAQVRRDAWLGYTNPQSTENTLRMLSNDPEVAERRNKLFERLNTDPKFHIELAEAMNEVLIDNFEDEGS</sequence>
<protein>
    <recommendedName>
        <fullName evidence="3">FAD-binding domain-containing protein</fullName>
    </recommendedName>
</protein>
<dbReference type="AlphaFoldDB" id="A0A6A6DRL3"/>
<reference evidence="1" key="1">
    <citation type="journal article" date="2020" name="Stud. Mycol.">
        <title>101 Dothideomycetes genomes: a test case for predicting lifestyles and emergence of pathogens.</title>
        <authorList>
            <person name="Haridas S."/>
            <person name="Albert R."/>
            <person name="Binder M."/>
            <person name="Bloem J."/>
            <person name="Labutti K."/>
            <person name="Salamov A."/>
            <person name="Andreopoulos B."/>
            <person name="Baker S."/>
            <person name="Barry K."/>
            <person name="Bills G."/>
            <person name="Bluhm B."/>
            <person name="Cannon C."/>
            <person name="Castanera R."/>
            <person name="Culley D."/>
            <person name="Daum C."/>
            <person name="Ezra D."/>
            <person name="Gonzalez J."/>
            <person name="Henrissat B."/>
            <person name="Kuo A."/>
            <person name="Liang C."/>
            <person name="Lipzen A."/>
            <person name="Lutzoni F."/>
            <person name="Magnuson J."/>
            <person name="Mondo S."/>
            <person name="Nolan M."/>
            <person name="Ohm R."/>
            <person name="Pangilinan J."/>
            <person name="Park H.-J."/>
            <person name="Ramirez L."/>
            <person name="Alfaro M."/>
            <person name="Sun H."/>
            <person name="Tritt A."/>
            <person name="Yoshinaga Y."/>
            <person name="Zwiers L.-H."/>
            <person name="Turgeon B."/>
            <person name="Goodwin S."/>
            <person name="Spatafora J."/>
            <person name="Crous P."/>
            <person name="Grigoriev I."/>
        </authorList>
    </citation>
    <scope>NUCLEOTIDE SEQUENCE</scope>
    <source>
        <strain evidence="1">CBS 207.26</strain>
    </source>
</reference>
<keyword evidence="2" id="KW-1185">Reference proteome</keyword>
<accession>A0A6A6DRL3</accession>
<dbReference type="OrthoDB" id="2096480at2759"/>
<dbReference type="EMBL" id="ML994659">
    <property type="protein sequence ID" value="KAF2180276.1"/>
    <property type="molecule type" value="Genomic_DNA"/>
</dbReference>
<evidence type="ECO:0008006" key="3">
    <source>
        <dbReference type="Google" id="ProtNLM"/>
    </source>
</evidence>
<evidence type="ECO:0000313" key="1">
    <source>
        <dbReference type="EMBL" id="KAF2180276.1"/>
    </source>
</evidence>
<dbReference type="InterPro" id="IPR036188">
    <property type="entry name" value="FAD/NAD-bd_sf"/>
</dbReference>